<reference evidence="1" key="1">
    <citation type="submission" date="2024-09" db="EMBL/GenBank/DDBJ databases">
        <title>Black Yeasts Isolated from many extreme environments.</title>
        <authorList>
            <person name="Coleine C."/>
            <person name="Stajich J.E."/>
            <person name="Selbmann L."/>
        </authorList>
    </citation>
    <scope>NUCLEOTIDE SEQUENCE</scope>
    <source>
        <strain evidence="1">CCFEE 5737</strain>
    </source>
</reference>
<dbReference type="Proteomes" id="UP001186974">
    <property type="component" value="Unassembled WGS sequence"/>
</dbReference>
<evidence type="ECO:0000313" key="2">
    <source>
        <dbReference type="Proteomes" id="UP001186974"/>
    </source>
</evidence>
<comment type="caution">
    <text evidence="1">The sequence shown here is derived from an EMBL/GenBank/DDBJ whole genome shotgun (WGS) entry which is preliminary data.</text>
</comment>
<name>A0ACC3D5E3_9PEZI</name>
<proteinExistence type="predicted"/>
<evidence type="ECO:0000313" key="1">
    <source>
        <dbReference type="EMBL" id="KAK3062097.1"/>
    </source>
</evidence>
<protein>
    <submittedName>
        <fullName evidence="1">Uncharacterized protein</fullName>
    </submittedName>
</protein>
<accession>A0ACC3D5E3</accession>
<organism evidence="1 2">
    <name type="scientific">Coniosporium uncinatum</name>
    <dbReference type="NCBI Taxonomy" id="93489"/>
    <lineage>
        <taxon>Eukaryota</taxon>
        <taxon>Fungi</taxon>
        <taxon>Dikarya</taxon>
        <taxon>Ascomycota</taxon>
        <taxon>Pezizomycotina</taxon>
        <taxon>Dothideomycetes</taxon>
        <taxon>Dothideomycetes incertae sedis</taxon>
        <taxon>Coniosporium</taxon>
    </lineage>
</organism>
<sequence>MVPPPIKNFTRDRAPSSKNAQRTHQAAEKLRAESTRGVQSYQKTIQMKKDAPNIRLEPTKDALPNNNQHEALLRSTVPGNGARPKTSTTTSMIRAFGSLNLNSASKPSKPPLQPVSNATAERSEQVYKDNNEGRNPSPERQKKDEWLDPRSVHVEYIPKTTERLFRGH</sequence>
<dbReference type="EMBL" id="JAWDJW010007472">
    <property type="protein sequence ID" value="KAK3062097.1"/>
    <property type="molecule type" value="Genomic_DNA"/>
</dbReference>
<gene>
    <name evidence="1" type="ORF">LTS18_004829</name>
</gene>
<keyword evidence="2" id="KW-1185">Reference proteome</keyword>